<dbReference type="EC" id="4.3.3.7" evidence="4 12"/>
<evidence type="ECO:0000256" key="4">
    <source>
        <dbReference type="ARBA" id="ARBA00012086"/>
    </source>
</evidence>
<evidence type="ECO:0000256" key="3">
    <source>
        <dbReference type="ARBA" id="ARBA00007592"/>
    </source>
</evidence>
<evidence type="ECO:0000256" key="11">
    <source>
        <dbReference type="ARBA" id="ARBA00047836"/>
    </source>
</evidence>
<dbReference type="SUPFAM" id="SSF51569">
    <property type="entry name" value="Aldolase"/>
    <property type="match status" value="1"/>
</dbReference>
<keyword evidence="10 12" id="KW-0704">Schiff base</keyword>
<comment type="catalytic activity">
    <reaction evidence="11 12">
        <text>L-aspartate 4-semialdehyde + pyruvate = (2S,4S)-4-hydroxy-2,3,4,5-tetrahydrodipicolinate + H2O + H(+)</text>
        <dbReference type="Rhea" id="RHEA:34171"/>
        <dbReference type="ChEBI" id="CHEBI:15361"/>
        <dbReference type="ChEBI" id="CHEBI:15377"/>
        <dbReference type="ChEBI" id="CHEBI:15378"/>
        <dbReference type="ChEBI" id="CHEBI:67139"/>
        <dbReference type="ChEBI" id="CHEBI:537519"/>
        <dbReference type="EC" id="4.3.3.7"/>
    </reaction>
</comment>
<feature type="site" description="Part of a proton relay during catalysis" evidence="12">
    <location>
        <position position="106"/>
    </location>
</feature>
<dbReference type="PANTHER" id="PTHR12128:SF66">
    <property type="entry name" value="4-HYDROXY-2-OXOGLUTARATE ALDOLASE, MITOCHONDRIAL"/>
    <property type="match status" value="1"/>
</dbReference>
<dbReference type="CDD" id="cd00950">
    <property type="entry name" value="DHDPS"/>
    <property type="match status" value="1"/>
</dbReference>
<evidence type="ECO:0000313" key="16">
    <source>
        <dbReference type="EMBL" id="QAS81832.1"/>
    </source>
</evidence>
<geneLocation type="plasmid" evidence="17">
    <name>prapfh23b</name>
</geneLocation>
<reference evidence="16 17" key="1">
    <citation type="submission" date="2019-01" db="EMBL/GenBank/DDBJ databases">
        <title>Genomic insights into the origins and evolution of symbiotic genes in the Phaseolus vulgaris microsymbionts.</title>
        <authorList>
            <person name="Tong W."/>
        </authorList>
    </citation>
    <scope>NUCLEOTIDE SEQUENCE [LARGE SCALE GENOMIC DNA]</scope>
    <source>
        <strain evidence="16 17">FH23</strain>
        <plasmid evidence="17">prapfh23b</plasmid>
    </source>
</reference>
<dbReference type="GO" id="GO:0019877">
    <property type="term" value="P:diaminopimelate biosynthetic process"/>
    <property type="evidence" value="ECO:0007669"/>
    <property type="project" value="UniProtKB-UniRule"/>
</dbReference>
<dbReference type="EMBL" id="CP035000">
    <property type="protein sequence ID" value="QAS81832.1"/>
    <property type="molecule type" value="Genomic_DNA"/>
</dbReference>
<dbReference type="GO" id="GO:0009089">
    <property type="term" value="P:lysine biosynthetic process via diaminopimelate"/>
    <property type="evidence" value="ECO:0007669"/>
    <property type="project" value="UniProtKB-UniRule"/>
</dbReference>
<proteinExistence type="inferred from homology"/>
<dbReference type="Proteomes" id="UP000220927">
    <property type="component" value="Plasmid pRapFH23b"/>
</dbReference>
<dbReference type="PIRSF" id="PIRSF001365">
    <property type="entry name" value="DHDPS"/>
    <property type="match status" value="1"/>
</dbReference>
<keyword evidence="6 12" id="KW-0028">Amino-acid biosynthesis</keyword>
<keyword evidence="9 12" id="KW-0456">Lyase</keyword>
<dbReference type="GO" id="GO:0008840">
    <property type="term" value="F:4-hydroxy-tetrahydrodipicolinate synthase activity"/>
    <property type="evidence" value="ECO:0007669"/>
    <property type="project" value="UniProtKB-UniRule"/>
</dbReference>
<evidence type="ECO:0000256" key="13">
    <source>
        <dbReference type="PIRNR" id="PIRNR001365"/>
    </source>
</evidence>
<feature type="binding site" evidence="12 15">
    <location>
        <position position="203"/>
    </location>
    <ligand>
        <name>pyruvate</name>
        <dbReference type="ChEBI" id="CHEBI:15361"/>
    </ligand>
</feature>
<evidence type="ECO:0000256" key="9">
    <source>
        <dbReference type="ARBA" id="ARBA00023239"/>
    </source>
</evidence>
<protein>
    <recommendedName>
        <fullName evidence="4 12">4-hydroxy-tetrahydrodipicolinate synthase</fullName>
        <shortName evidence="12">HTPA synthase</shortName>
        <ecNumber evidence="4 12">4.3.3.7</ecNumber>
    </recommendedName>
</protein>
<dbReference type="PRINTS" id="PR00146">
    <property type="entry name" value="DHPICSNTHASE"/>
</dbReference>
<dbReference type="SMART" id="SM01130">
    <property type="entry name" value="DHDPS"/>
    <property type="match status" value="1"/>
</dbReference>
<evidence type="ECO:0000256" key="6">
    <source>
        <dbReference type="ARBA" id="ARBA00022605"/>
    </source>
</evidence>
<keyword evidence="5 12" id="KW-0963">Cytoplasm</keyword>
<comment type="caution">
    <text evidence="12">Was originally thought to be a dihydrodipicolinate synthase (DHDPS), catalyzing the condensation of (S)-aspartate-beta-semialdehyde [(S)-ASA] and pyruvate to dihydrodipicolinate (DHDP). However, it was shown in E.coli that the product of the enzymatic reaction is not dihydrodipicolinate but in fact (4S)-4-hydroxy-2,3,4,5-tetrahydro-(2S)-dipicolinic acid (HTPA), and that the consecutive dehydration reaction leading to DHDP is not spontaneous but catalyzed by DapB.</text>
</comment>
<evidence type="ECO:0000256" key="7">
    <source>
        <dbReference type="ARBA" id="ARBA00022915"/>
    </source>
</evidence>
<evidence type="ECO:0000256" key="5">
    <source>
        <dbReference type="ARBA" id="ARBA00022490"/>
    </source>
</evidence>
<comment type="subcellular location">
    <subcellularLocation>
        <location evidence="12">Cytoplasm</location>
    </subcellularLocation>
</comment>
<keyword evidence="8 12" id="KW-0457">Lysine biosynthesis</keyword>
<comment type="pathway">
    <text evidence="2 12">Amino-acid biosynthesis; L-lysine biosynthesis via DAP pathway; (S)-tetrahydrodipicolinate from L-aspartate: step 3/4.</text>
</comment>
<keyword evidence="17" id="KW-1185">Reference proteome</keyword>
<evidence type="ECO:0000256" key="8">
    <source>
        <dbReference type="ARBA" id="ARBA00023154"/>
    </source>
</evidence>
<feature type="active site" description="Proton donor/acceptor" evidence="12 14">
    <location>
        <position position="132"/>
    </location>
</feature>
<evidence type="ECO:0000256" key="12">
    <source>
        <dbReference type="HAMAP-Rule" id="MF_00418"/>
    </source>
</evidence>
<evidence type="ECO:0000256" key="1">
    <source>
        <dbReference type="ARBA" id="ARBA00003294"/>
    </source>
</evidence>
<sequence>MFKGSITALVTPFLDTKVDEEAFRVLVEWQIAEGSHGLVPCGTTGESPTLSHAEHKRLVELTVEAAGGRVPEIAGAGSNSTEEAIDFCRHAEQAGADALLIVAPYYNKPTQEGLYQHLRAIDAAVSLPIVVYNIPPRSVVDISVDTLARLRRDCRNVIGVKDATANPMRPSLERMACGRDSNLLSGEDGTALGYMAHGGHGCISVTANVAPRLYAEFQAACLVGDFYRALELQDLLMPLHRALFLETNPAGPKYALWRLGRMRRDVRLPLVTVSPASKLKSIRRCITPALRPDRLDRPAI</sequence>
<dbReference type="PANTHER" id="PTHR12128">
    <property type="entry name" value="DIHYDRODIPICOLINATE SYNTHASE"/>
    <property type="match status" value="1"/>
</dbReference>
<dbReference type="HAMAP" id="MF_00418">
    <property type="entry name" value="DapA"/>
    <property type="match status" value="1"/>
</dbReference>
<keyword evidence="7 12" id="KW-0220">Diaminopimelate biosynthesis</keyword>
<dbReference type="KEGG" id="rad:CO657_28690"/>
<comment type="similarity">
    <text evidence="3 12 13">Belongs to the DapA family.</text>
</comment>
<feature type="active site" description="Schiff-base intermediate with substrate" evidence="12 14">
    <location>
        <position position="161"/>
    </location>
</feature>
<dbReference type="InterPro" id="IPR020624">
    <property type="entry name" value="Schiff_base-form_aldolases_CS"/>
</dbReference>
<dbReference type="InterPro" id="IPR005263">
    <property type="entry name" value="DapA"/>
</dbReference>
<dbReference type="PROSITE" id="PS00665">
    <property type="entry name" value="DHDPS_1"/>
    <property type="match status" value="1"/>
</dbReference>
<comment type="function">
    <text evidence="1 12">Catalyzes the condensation of (S)-aspartate-beta-semialdehyde [(S)-ASA] and pyruvate to 4-hydroxy-tetrahydrodipicolinate (HTPA).</text>
</comment>
<evidence type="ECO:0000256" key="14">
    <source>
        <dbReference type="PIRSR" id="PIRSR001365-1"/>
    </source>
</evidence>
<dbReference type="InterPro" id="IPR020625">
    <property type="entry name" value="Schiff_base-form_aldolases_AS"/>
</dbReference>
<comment type="subunit">
    <text evidence="12">Homotetramer; dimer of dimers.</text>
</comment>
<dbReference type="GO" id="GO:0005829">
    <property type="term" value="C:cytosol"/>
    <property type="evidence" value="ECO:0007669"/>
    <property type="project" value="TreeGrafter"/>
</dbReference>
<keyword evidence="16" id="KW-0614">Plasmid</keyword>
<dbReference type="AlphaFoldDB" id="A0AAE5WSX3"/>
<dbReference type="NCBIfam" id="TIGR00674">
    <property type="entry name" value="dapA"/>
    <property type="match status" value="1"/>
</dbReference>
<accession>A0AAE5WSX3</accession>
<evidence type="ECO:0000256" key="2">
    <source>
        <dbReference type="ARBA" id="ARBA00005120"/>
    </source>
</evidence>
<evidence type="ECO:0000256" key="15">
    <source>
        <dbReference type="PIRSR" id="PIRSR001365-2"/>
    </source>
</evidence>
<evidence type="ECO:0000256" key="10">
    <source>
        <dbReference type="ARBA" id="ARBA00023270"/>
    </source>
</evidence>
<evidence type="ECO:0000313" key="17">
    <source>
        <dbReference type="Proteomes" id="UP000220927"/>
    </source>
</evidence>
<name>A0AAE5WSX3_9HYPH</name>
<feature type="binding site" evidence="12 15">
    <location>
        <position position="44"/>
    </location>
    <ligand>
        <name>pyruvate</name>
        <dbReference type="ChEBI" id="CHEBI:15361"/>
    </ligand>
</feature>
<dbReference type="InterPro" id="IPR013785">
    <property type="entry name" value="Aldolase_TIM"/>
</dbReference>
<dbReference type="Pfam" id="PF00701">
    <property type="entry name" value="DHDPS"/>
    <property type="match status" value="1"/>
</dbReference>
<dbReference type="InterPro" id="IPR002220">
    <property type="entry name" value="DapA-like"/>
</dbReference>
<gene>
    <name evidence="12" type="primary">dapA</name>
    <name evidence="16" type="ORF">CO657_28690</name>
</gene>
<feature type="site" description="Part of a proton relay during catalysis" evidence="12">
    <location>
        <position position="43"/>
    </location>
</feature>
<dbReference type="PROSITE" id="PS00666">
    <property type="entry name" value="DHDPS_2"/>
    <property type="match status" value="1"/>
</dbReference>
<organism evidence="16 17">
    <name type="scientific">Rhizobium acidisoli</name>
    <dbReference type="NCBI Taxonomy" id="1538158"/>
    <lineage>
        <taxon>Bacteria</taxon>
        <taxon>Pseudomonadati</taxon>
        <taxon>Pseudomonadota</taxon>
        <taxon>Alphaproteobacteria</taxon>
        <taxon>Hyphomicrobiales</taxon>
        <taxon>Rhizobiaceae</taxon>
        <taxon>Rhizobium/Agrobacterium group</taxon>
        <taxon>Rhizobium</taxon>
    </lineage>
</organism>
<dbReference type="Gene3D" id="3.20.20.70">
    <property type="entry name" value="Aldolase class I"/>
    <property type="match status" value="1"/>
</dbReference>